<dbReference type="PANTHER" id="PTHR21064">
    <property type="entry name" value="AMINOGLYCOSIDE PHOSPHOTRANSFERASE DOMAIN-CONTAINING PROTEIN-RELATED"/>
    <property type="match status" value="1"/>
</dbReference>
<evidence type="ECO:0000256" key="1">
    <source>
        <dbReference type="ARBA" id="ARBA00038240"/>
    </source>
</evidence>
<proteinExistence type="inferred from homology"/>
<evidence type="ECO:0000313" key="3">
    <source>
        <dbReference type="EMBL" id="RAJ27612.1"/>
    </source>
</evidence>
<dbReference type="Gene3D" id="3.30.200.20">
    <property type="entry name" value="Phosphorylase Kinase, domain 1"/>
    <property type="match status" value="1"/>
</dbReference>
<feature type="domain" description="Aminoglycoside phosphotransferase" evidence="2">
    <location>
        <begin position="40"/>
        <end position="266"/>
    </location>
</feature>
<dbReference type="Gene3D" id="3.90.1200.10">
    <property type="match status" value="1"/>
</dbReference>
<dbReference type="InterPro" id="IPR011009">
    <property type="entry name" value="Kinase-like_dom_sf"/>
</dbReference>
<dbReference type="RefSeq" id="WP_066437539.1">
    <property type="nucleotide sequence ID" value="NZ_LZRN01000045.1"/>
</dbReference>
<dbReference type="SUPFAM" id="SSF56112">
    <property type="entry name" value="Protein kinase-like (PK-like)"/>
    <property type="match status" value="1"/>
</dbReference>
<dbReference type="OrthoDB" id="241498at2"/>
<evidence type="ECO:0000313" key="4">
    <source>
        <dbReference type="Proteomes" id="UP000248987"/>
    </source>
</evidence>
<dbReference type="Pfam" id="PF01636">
    <property type="entry name" value="APH"/>
    <property type="match status" value="1"/>
</dbReference>
<dbReference type="EMBL" id="QLLQ01000001">
    <property type="protein sequence ID" value="RAJ27612.1"/>
    <property type="molecule type" value="Genomic_DNA"/>
</dbReference>
<keyword evidence="4" id="KW-1185">Reference proteome</keyword>
<evidence type="ECO:0000259" key="2">
    <source>
        <dbReference type="Pfam" id="PF01636"/>
    </source>
</evidence>
<keyword evidence="3" id="KW-0418">Kinase</keyword>
<name>A0A1A7QT12_9FLAO</name>
<dbReference type="GO" id="GO:0009088">
    <property type="term" value="P:threonine biosynthetic process"/>
    <property type="evidence" value="ECO:0007669"/>
    <property type="project" value="TreeGrafter"/>
</dbReference>
<dbReference type="InterPro" id="IPR050249">
    <property type="entry name" value="Pseudomonas-type_ThrB"/>
</dbReference>
<dbReference type="PANTHER" id="PTHR21064:SF6">
    <property type="entry name" value="AMINOGLYCOSIDE PHOSPHOTRANSFERASE DOMAIN-CONTAINING PROTEIN"/>
    <property type="match status" value="1"/>
</dbReference>
<accession>A0A1A7QT12</accession>
<reference evidence="3 4" key="1">
    <citation type="submission" date="2018-06" db="EMBL/GenBank/DDBJ databases">
        <title>Genomic Encyclopedia of Archaeal and Bacterial Type Strains, Phase II (KMG-II): from individual species to whole genera.</title>
        <authorList>
            <person name="Goeker M."/>
        </authorList>
    </citation>
    <scope>NUCLEOTIDE SEQUENCE [LARGE SCALE GENOMIC DNA]</scope>
    <source>
        <strain evidence="3 4">DSM 12408</strain>
    </source>
</reference>
<dbReference type="GO" id="GO:0004413">
    <property type="term" value="F:homoserine kinase activity"/>
    <property type="evidence" value="ECO:0007669"/>
    <property type="project" value="TreeGrafter"/>
</dbReference>
<gene>
    <name evidence="3" type="ORF">LX77_00185</name>
</gene>
<comment type="similarity">
    <text evidence="1">Belongs to the pseudomonas-type ThrB family.</text>
</comment>
<dbReference type="Proteomes" id="UP000248987">
    <property type="component" value="Unassembled WGS sequence"/>
</dbReference>
<dbReference type="AlphaFoldDB" id="A0A1A7QT12"/>
<organism evidence="3 4">
    <name type="scientific">Gelidibacter algens</name>
    <dbReference type="NCBI Taxonomy" id="49280"/>
    <lineage>
        <taxon>Bacteria</taxon>
        <taxon>Pseudomonadati</taxon>
        <taxon>Bacteroidota</taxon>
        <taxon>Flavobacteriia</taxon>
        <taxon>Flavobacteriales</taxon>
        <taxon>Flavobacteriaceae</taxon>
        <taxon>Gelidibacter</taxon>
    </lineage>
</organism>
<dbReference type="STRING" id="49280.A9996_16235"/>
<comment type="caution">
    <text evidence="3">The sequence shown here is derived from an EMBL/GenBank/DDBJ whole genome shotgun (WGS) entry which is preliminary data.</text>
</comment>
<sequence>MSTFQVTASILSQTELGEFVIAQYGLTSNYVCKLFRTGMNHTYFISNTEKAYVIRVYSHDWRSKSEITEEIKLLNLLKDTNLNVSYPIQDINGEFIQEMNAPEGIRHLVVFSFAEGEKIRFMDKETCFSIGSFMANFHKATSNKTINRISYDRETLIELPYHHLQPYFSEKLPEMEFIKEIGAFFQKSDFENTRIGVVHMDIWYDNMAVTDENDITLFDFDFCGNGAQILDVGYFCKQLFHIEPDKHEYELKVNHFLEGYHTVRPLSSHELNLIPKAGLAVYVFYMGVQAQRFDWSNIFLTENYLKMFHVARLKSWMAYNNMEKVS</sequence>
<dbReference type="InterPro" id="IPR002575">
    <property type="entry name" value="Aminoglycoside_PTrfase"/>
</dbReference>
<keyword evidence="3" id="KW-0808">Transferase</keyword>
<protein>
    <submittedName>
        <fullName evidence="3">Ser/Thr protein kinase RdoA (MazF antagonist)</fullName>
    </submittedName>
</protein>